<feature type="repeat" description="WD" evidence="4">
    <location>
        <begin position="354"/>
        <end position="390"/>
    </location>
</feature>
<dbReference type="PROSITE" id="PS50082">
    <property type="entry name" value="WD_REPEATS_2"/>
    <property type="match status" value="3"/>
</dbReference>
<name>A0A2U1JC38_SMIAN</name>
<accession>A0A2U1JC38</accession>
<dbReference type="SUPFAM" id="SSF50978">
    <property type="entry name" value="WD40 repeat-like"/>
    <property type="match status" value="1"/>
</dbReference>
<evidence type="ECO:0000256" key="2">
    <source>
        <dbReference type="ARBA" id="ARBA00022737"/>
    </source>
</evidence>
<dbReference type="Pfam" id="PF00400">
    <property type="entry name" value="WD40"/>
    <property type="match status" value="3"/>
</dbReference>
<feature type="repeat" description="WD" evidence="4">
    <location>
        <begin position="308"/>
        <end position="350"/>
    </location>
</feature>
<comment type="caution">
    <text evidence="7">The sequence shown here is derived from an EMBL/GenBank/DDBJ whole genome shotgun (WGS) entry which is preliminary data.</text>
</comment>
<gene>
    <name evidence="7" type="ORF">BB558_001272</name>
</gene>
<feature type="compositionally biased region" description="Acidic residues" evidence="5">
    <location>
        <begin position="182"/>
        <end position="200"/>
    </location>
</feature>
<dbReference type="PANTHER" id="PTHR45903:SF1">
    <property type="entry name" value="GLUTAMATE-RICH WD REPEAT-CONTAINING PROTEIN 1"/>
    <property type="match status" value="1"/>
</dbReference>
<keyword evidence="8" id="KW-1185">Reference proteome</keyword>
<dbReference type="AlphaFoldDB" id="A0A2U1JC38"/>
<proteinExistence type="predicted"/>
<dbReference type="Gene3D" id="2.130.10.10">
    <property type="entry name" value="YVTN repeat-like/Quinoprotein amine dehydrogenase"/>
    <property type="match status" value="1"/>
</dbReference>
<organism evidence="7 8">
    <name type="scientific">Smittium angustum</name>
    <dbReference type="NCBI Taxonomy" id="133377"/>
    <lineage>
        <taxon>Eukaryota</taxon>
        <taxon>Fungi</taxon>
        <taxon>Fungi incertae sedis</taxon>
        <taxon>Zoopagomycota</taxon>
        <taxon>Kickxellomycotina</taxon>
        <taxon>Harpellomycetes</taxon>
        <taxon>Harpellales</taxon>
        <taxon>Legeriomycetaceae</taxon>
        <taxon>Smittium</taxon>
    </lineage>
</organism>
<dbReference type="InterPro" id="IPR015943">
    <property type="entry name" value="WD40/YVTN_repeat-like_dom_sf"/>
</dbReference>
<dbReference type="InterPro" id="IPR051972">
    <property type="entry name" value="Glutamate-rich_WD_repeat"/>
</dbReference>
<evidence type="ECO:0000256" key="1">
    <source>
        <dbReference type="ARBA" id="ARBA00022574"/>
    </source>
</evidence>
<dbReference type="SMART" id="SM00320">
    <property type="entry name" value="WD40"/>
    <property type="match status" value="5"/>
</dbReference>
<evidence type="ECO:0000313" key="7">
    <source>
        <dbReference type="EMBL" id="PWA02584.1"/>
    </source>
</evidence>
<keyword evidence="2" id="KW-0677">Repeat</keyword>
<evidence type="ECO:0000256" key="4">
    <source>
        <dbReference type="PROSITE-ProRule" id="PRU00221"/>
    </source>
</evidence>
<evidence type="ECO:0000256" key="3">
    <source>
        <dbReference type="ARBA" id="ARBA00040876"/>
    </source>
</evidence>
<feature type="region of interest" description="Disordered" evidence="5">
    <location>
        <begin position="177"/>
        <end position="207"/>
    </location>
</feature>
<dbReference type="GO" id="GO:0005730">
    <property type="term" value="C:nucleolus"/>
    <property type="evidence" value="ECO:0007669"/>
    <property type="project" value="TreeGrafter"/>
</dbReference>
<feature type="domain" description="Histone-binding protein RBBP4-like N-terminal" evidence="6">
    <location>
        <begin position="110"/>
        <end position="177"/>
    </location>
</feature>
<feature type="region of interest" description="Disordered" evidence="5">
    <location>
        <begin position="1"/>
        <end position="31"/>
    </location>
</feature>
<dbReference type="EMBL" id="MBFU01000071">
    <property type="protein sequence ID" value="PWA02584.1"/>
    <property type="molecule type" value="Genomic_DNA"/>
</dbReference>
<sequence length="507" mass="57900">MSKRANDQDIEMDVDSIPNNPKTEEQVKSRKVSFGGVKPISNEEVEMGEFEDIWEDEIESEEYIEEDDDDEDDLENYDEEKIKKDIEMDEEQENIEEKIYLPGDELAEGEVLEPDTSVYQMLHTLNVNWPCLSFDILKDELGDKRGKFPHTLTLFTGTQASEVHKNEVTLMKLSQLHKTSTDDDENDESDDENDVDEDPILETRSMKHRGGVNRVRVTQTRDNILGATWSDEGTVYIWNLKDQMKSLETPGYKATTKNPIHKIQNHTFEGFALDWQESNRLLSGDCEKYIYLSTIRDNGSINTENSAFTGHKSSVEDLQWSPEESFVFASCSSDKSIRIWDIRQKQRTNALCVPNAHKSDVNVISWNKNTRYLLASGDDDGLFSIWDLRSWKPKSNSTIPVATMEWHKNPITSIEWHPTDESVLAVSGADDQLTIWDLSVELDSEEQKVQTNAFVGPNGEQRAVPPQLLFIHQGQNDIKELHWHPQIPGTIVSTALSGFNIIKTISV</sequence>
<dbReference type="PANTHER" id="PTHR45903">
    <property type="entry name" value="GLUTAMATE-RICH WD REPEAT-CONTAINING PROTEIN 1"/>
    <property type="match status" value="1"/>
</dbReference>
<dbReference type="PROSITE" id="PS50294">
    <property type="entry name" value="WD_REPEATS_REGION"/>
    <property type="match status" value="3"/>
</dbReference>
<dbReference type="InterPro" id="IPR036322">
    <property type="entry name" value="WD40_repeat_dom_sf"/>
</dbReference>
<dbReference type="InterPro" id="IPR020472">
    <property type="entry name" value="WD40_PAC1"/>
</dbReference>
<dbReference type="Pfam" id="PF12265">
    <property type="entry name" value="CAF1C_H4-bd"/>
    <property type="match status" value="1"/>
</dbReference>
<keyword evidence="1 4" id="KW-0853">WD repeat</keyword>
<dbReference type="Proteomes" id="UP000245591">
    <property type="component" value="Unassembled WGS sequence"/>
</dbReference>
<protein>
    <recommendedName>
        <fullName evidence="3">Glutamate-rich WD repeat-containing protein 1</fullName>
    </recommendedName>
</protein>
<evidence type="ECO:0000313" key="8">
    <source>
        <dbReference type="Proteomes" id="UP000245591"/>
    </source>
</evidence>
<feature type="repeat" description="WD" evidence="4">
    <location>
        <begin position="404"/>
        <end position="439"/>
    </location>
</feature>
<dbReference type="GO" id="GO:0042254">
    <property type="term" value="P:ribosome biogenesis"/>
    <property type="evidence" value="ECO:0007669"/>
    <property type="project" value="TreeGrafter"/>
</dbReference>
<dbReference type="PRINTS" id="PR00320">
    <property type="entry name" value="GPROTEINBRPT"/>
</dbReference>
<dbReference type="InterPro" id="IPR001680">
    <property type="entry name" value="WD40_rpt"/>
</dbReference>
<evidence type="ECO:0000259" key="6">
    <source>
        <dbReference type="Pfam" id="PF12265"/>
    </source>
</evidence>
<dbReference type="InterPro" id="IPR022052">
    <property type="entry name" value="Histone-bd_RBBP4-like_N"/>
</dbReference>
<evidence type="ECO:0000256" key="5">
    <source>
        <dbReference type="SAM" id="MobiDB-lite"/>
    </source>
</evidence>
<reference evidence="7 8" key="1">
    <citation type="journal article" date="2018" name="MBio">
        <title>Comparative Genomics Reveals the Core Gene Toolbox for the Fungus-Insect Symbiosis.</title>
        <authorList>
            <person name="Wang Y."/>
            <person name="Stata M."/>
            <person name="Wang W."/>
            <person name="Stajich J.E."/>
            <person name="White M.M."/>
            <person name="Moncalvo J.M."/>
        </authorList>
    </citation>
    <scope>NUCLEOTIDE SEQUENCE [LARGE SCALE GENOMIC DNA]</scope>
    <source>
        <strain evidence="7 8">AUS-126-30</strain>
    </source>
</reference>